<name>A0ABS5AW74_9STRE</name>
<gene>
    <name evidence="2" type="ORF">DHL47_05610</name>
</gene>
<comment type="caution">
    <text evidence="2">The sequence shown here is derived from an EMBL/GenBank/DDBJ whole genome shotgun (WGS) entry which is preliminary data.</text>
</comment>
<dbReference type="Proteomes" id="UP001519349">
    <property type="component" value="Unassembled WGS sequence"/>
</dbReference>
<keyword evidence="1" id="KW-1133">Transmembrane helix</keyword>
<evidence type="ECO:0000256" key="1">
    <source>
        <dbReference type="SAM" id="Phobius"/>
    </source>
</evidence>
<feature type="transmembrane region" description="Helical" evidence="1">
    <location>
        <begin position="25"/>
        <end position="42"/>
    </location>
</feature>
<keyword evidence="1" id="KW-0812">Transmembrane</keyword>
<organism evidence="2 3">
    <name type="scientific">Streptococcus panodentis</name>
    <dbReference type="NCBI Taxonomy" id="1581472"/>
    <lineage>
        <taxon>Bacteria</taxon>
        <taxon>Bacillati</taxon>
        <taxon>Bacillota</taxon>
        <taxon>Bacilli</taxon>
        <taxon>Lactobacillales</taxon>
        <taxon>Streptococcaceae</taxon>
        <taxon>Streptococcus</taxon>
    </lineage>
</organism>
<accession>A0ABS5AW74</accession>
<protein>
    <submittedName>
        <fullName evidence="2">Uncharacterized protein</fullName>
    </submittedName>
</protein>
<sequence length="67" mass="7580">MLVTNGLIFDIIEKVKAQLARPAEFVLGLLFIVWGLLKVRLFENLFKPRQLLPRNGEAGNVRGSFLV</sequence>
<keyword evidence="1" id="KW-0472">Membrane</keyword>
<evidence type="ECO:0000313" key="2">
    <source>
        <dbReference type="EMBL" id="MBP2620821.1"/>
    </source>
</evidence>
<evidence type="ECO:0000313" key="3">
    <source>
        <dbReference type="Proteomes" id="UP001519349"/>
    </source>
</evidence>
<proteinExistence type="predicted"/>
<keyword evidence="3" id="KW-1185">Reference proteome</keyword>
<reference evidence="2 3" key="1">
    <citation type="submission" date="2018-05" db="EMBL/GenBank/DDBJ databases">
        <title>Draft genome sequence of Streptococcus panodentis CCUG 70867T.</title>
        <authorList>
            <person name="Salva-Serra F."/>
            <person name="Mendez V."/>
            <person name="Jaen-Luchoro D."/>
            <person name="Gonzales-Siles L."/>
            <person name="Karlsson R."/>
            <person name="Engstrom-Jakobsson H."/>
            <person name="Busquets A."/>
            <person name="Gomila M."/>
            <person name="Pineiro-Iglesias B."/>
            <person name="Bennasar-Figueras A."/>
            <person name="Seeger M."/>
            <person name="Moore E."/>
        </authorList>
    </citation>
    <scope>NUCLEOTIDE SEQUENCE [LARGE SCALE GENOMIC DNA]</scope>
    <source>
        <strain evidence="2 3">CCUG 70867</strain>
    </source>
</reference>
<dbReference type="EMBL" id="QFAY01000009">
    <property type="protein sequence ID" value="MBP2620821.1"/>
    <property type="molecule type" value="Genomic_DNA"/>
</dbReference>